<evidence type="ECO:0000256" key="8">
    <source>
        <dbReference type="RuleBase" id="RU000336"/>
    </source>
</evidence>
<dbReference type="InterPro" id="IPR044136">
    <property type="entry name" value="Lys-tRNA-ligase_II_N"/>
</dbReference>
<evidence type="ECO:0000256" key="7">
    <source>
        <dbReference type="ARBA" id="ARBA00048573"/>
    </source>
</evidence>
<dbReference type="SUPFAM" id="SSF50249">
    <property type="entry name" value="Nucleic acid-binding proteins"/>
    <property type="match status" value="1"/>
</dbReference>
<comment type="caution">
    <text evidence="10">The sequence shown here is derived from an EMBL/GenBank/DDBJ whole genome shotgun (WGS) entry which is preliminary data.</text>
</comment>
<dbReference type="Gene3D" id="3.30.930.10">
    <property type="entry name" value="Bira Bifunctional Protein, Domain 2"/>
    <property type="match status" value="1"/>
</dbReference>
<dbReference type="InterPro" id="IPR006195">
    <property type="entry name" value="aa-tRNA-synth_II"/>
</dbReference>
<gene>
    <name evidence="10" type="ORF">A2678_00015</name>
</gene>
<dbReference type="InterPro" id="IPR045864">
    <property type="entry name" value="aa-tRNA-synth_II/BPL/LPL"/>
</dbReference>
<proteinExistence type="predicted"/>
<dbReference type="GO" id="GO:0004824">
    <property type="term" value="F:lysine-tRNA ligase activity"/>
    <property type="evidence" value="ECO:0007669"/>
    <property type="project" value="UniProtKB-EC"/>
</dbReference>
<evidence type="ECO:0000256" key="4">
    <source>
        <dbReference type="ARBA" id="ARBA00022741"/>
    </source>
</evidence>
<dbReference type="PANTHER" id="PTHR42918">
    <property type="entry name" value="LYSYL-TRNA SYNTHETASE"/>
    <property type="match status" value="1"/>
</dbReference>
<dbReference type="PANTHER" id="PTHR42918:SF15">
    <property type="entry name" value="LYSINE--TRNA LIGASE, CHLOROPLASTIC_MITOCHONDRIAL"/>
    <property type="match status" value="1"/>
</dbReference>
<keyword evidence="8" id="KW-0460">Magnesium</keyword>
<evidence type="ECO:0000256" key="1">
    <source>
        <dbReference type="ARBA" id="ARBA00013166"/>
    </source>
</evidence>
<keyword evidence="6" id="KW-0030">Aminoacyl-tRNA synthetase</keyword>
<comment type="cofactor">
    <cofactor evidence="8">
        <name>Mg(2+)</name>
        <dbReference type="ChEBI" id="CHEBI:18420"/>
    </cofactor>
    <text evidence="8">Binds 3 Mg(2+) ions per subunit.</text>
</comment>
<accession>A0A1F6CJZ4</accession>
<dbReference type="Pfam" id="PF00152">
    <property type="entry name" value="tRNA-synt_2"/>
    <property type="match status" value="1"/>
</dbReference>
<dbReference type="GO" id="GO:0006430">
    <property type="term" value="P:lysyl-tRNA aminoacylation"/>
    <property type="evidence" value="ECO:0007669"/>
    <property type="project" value="InterPro"/>
</dbReference>
<dbReference type="PROSITE" id="PS50862">
    <property type="entry name" value="AA_TRNA_LIGASE_II"/>
    <property type="match status" value="1"/>
</dbReference>
<dbReference type="InterPro" id="IPR018149">
    <property type="entry name" value="Lys-tRNA-synth_II_C"/>
</dbReference>
<dbReference type="Gene3D" id="2.40.50.140">
    <property type="entry name" value="Nucleic acid-binding proteins"/>
    <property type="match status" value="1"/>
</dbReference>
<keyword evidence="5" id="KW-0067">ATP-binding</keyword>
<name>A0A1F6CJZ4_9BACT</name>
<comment type="catalytic activity">
    <reaction evidence="7 8">
        <text>tRNA(Lys) + L-lysine + ATP = L-lysyl-tRNA(Lys) + AMP + diphosphate</text>
        <dbReference type="Rhea" id="RHEA:20792"/>
        <dbReference type="Rhea" id="RHEA-COMP:9696"/>
        <dbReference type="Rhea" id="RHEA-COMP:9697"/>
        <dbReference type="ChEBI" id="CHEBI:30616"/>
        <dbReference type="ChEBI" id="CHEBI:32551"/>
        <dbReference type="ChEBI" id="CHEBI:33019"/>
        <dbReference type="ChEBI" id="CHEBI:78442"/>
        <dbReference type="ChEBI" id="CHEBI:78529"/>
        <dbReference type="ChEBI" id="CHEBI:456215"/>
        <dbReference type="EC" id="6.1.1.6"/>
    </reaction>
</comment>
<evidence type="ECO:0000256" key="2">
    <source>
        <dbReference type="ARBA" id="ARBA00022598"/>
    </source>
</evidence>
<dbReference type="GO" id="GO:0005829">
    <property type="term" value="C:cytosol"/>
    <property type="evidence" value="ECO:0007669"/>
    <property type="project" value="TreeGrafter"/>
</dbReference>
<dbReference type="InterPro" id="IPR002313">
    <property type="entry name" value="Lys-tRNA-ligase_II"/>
</dbReference>
<dbReference type="InterPro" id="IPR004365">
    <property type="entry name" value="NA-bd_OB_tRNA"/>
</dbReference>
<evidence type="ECO:0000256" key="6">
    <source>
        <dbReference type="ARBA" id="ARBA00023146"/>
    </source>
</evidence>
<dbReference type="GO" id="GO:0000049">
    <property type="term" value="F:tRNA binding"/>
    <property type="evidence" value="ECO:0007669"/>
    <property type="project" value="TreeGrafter"/>
</dbReference>
<dbReference type="AlphaFoldDB" id="A0A1F6CJZ4"/>
<dbReference type="GO" id="GO:0046872">
    <property type="term" value="F:metal ion binding"/>
    <property type="evidence" value="ECO:0007669"/>
    <property type="project" value="UniProtKB-KW"/>
</dbReference>
<protein>
    <recommendedName>
        <fullName evidence="1 8">Lysine--tRNA ligase</fullName>
        <ecNumber evidence="1 8">6.1.1.6</ecNumber>
    </recommendedName>
</protein>
<dbReference type="NCBIfam" id="TIGR00499">
    <property type="entry name" value="lysS_bact"/>
    <property type="match status" value="1"/>
</dbReference>
<evidence type="ECO:0000259" key="9">
    <source>
        <dbReference type="PROSITE" id="PS50862"/>
    </source>
</evidence>
<dbReference type="NCBIfam" id="NF001756">
    <property type="entry name" value="PRK00484.1"/>
    <property type="match status" value="1"/>
</dbReference>
<organism evidence="10 11">
    <name type="scientific">Candidatus Kaiserbacteria bacterium RIFCSPHIGHO2_01_FULL_53_31</name>
    <dbReference type="NCBI Taxonomy" id="1798481"/>
    <lineage>
        <taxon>Bacteria</taxon>
        <taxon>Candidatus Kaiseribacteriota</taxon>
    </lineage>
</organism>
<dbReference type="EC" id="6.1.1.6" evidence="1 8"/>
<dbReference type="STRING" id="1798481.A2678_00015"/>
<evidence type="ECO:0000313" key="10">
    <source>
        <dbReference type="EMBL" id="OGG49310.1"/>
    </source>
</evidence>
<dbReference type="GO" id="GO:0005524">
    <property type="term" value="F:ATP binding"/>
    <property type="evidence" value="ECO:0007669"/>
    <property type="project" value="UniProtKB-KW"/>
</dbReference>
<dbReference type="PRINTS" id="PR00982">
    <property type="entry name" value="TRNASYNTHLYS"/>
</dbReference>
<sequence length="483" mass="55350">MALIDTVRAERLAKIERLKESGFEAYPSTNGRTHTVQQFLENHTVLEQDFEQVVLAGRVMSLREHGGALFVDIFDGTKGQCFLQKDKLGDDIYGLFVATVDTGDIIEFSGTAFTTKRGMPSLSVSSWRMLAKSLRPLPDEWFGIKDEDERYRKRYLDILLTGELAERIKRRSLFWNTIRQFLLDRDFIEVETPALENITGGADARPFVTHHNALDMDVYLRISAGELWQKRLLIAGLPKIFEIGRIFRNEGMSAEHLQDYTQVEFYEAFKDYEAGMEMITDLYRDISDKVYGKRTFTIKGSTIDLDKEWETYDYSDLMEKEFGVNPLDVKADWALVLKEKNIQFEKEAGIERLVDIAWKQIRKSLAGPGFLINVPAYMEPLAKKSAKDPRVVERFQVIIAGSEIGKGFSELNDPVDQAARFKRQQQLREAGDEEAQMADTEFVEALEYGMPPAFGFGVSERLFSFLEGVSVREAQIFPLMRPR</sequence>
<evidence type="ECO:0000256" key="3">
    <source>
        <dbReference type="ARBA" id="ARBA00022723"/>
    </source>
</evidence>
<dbReference type="InterPro" id="IPR012340">
    <property type="entry name" value="NA-bd_OB-fold"/>
</dbReference>
<keyword evidence="4" id="KW-0547">Nucleotide-binding</keyword>
<feature type="domain" description="Aminoacyl-transfer RNA synthetases class-II family profile" evidence="9">
    <location>
        <begin position="178"/>
        <end position="482"/>
    </location>
</feature>
<keyword evidence="3 8" id="KW-0479">Metal-binding</keyword>
<dbReference type="Proteomes" id="UP000178815">
    <property type="component" value="Unassembled WGS sequence"/>
</dbReference>
<evidence type="ECO:0000256" key="5">
    <source>
        <dbReference type="ARBA" id="ARBA00022840"/>
    </source>
</evidence>
<dbReference type="InterPro" id="IPR004364">
    <property type="entry name" value="Aa-tRNA-synt_II"/>
</dbReference>
<dbReference type="Pfam" id="PF01336">
    <property type="entry name" value="tRNA_anti-codon"/>
    <property type="match status" value="1"/>
</dbReference>
<dbReference type="EMBL" id="MFKU01000001">
    <property type="protein sequence ID" value="OGG49310.1"/>
    <property type="molecule type" value="Genomic_DNA"/>
</dbReference>
<dbReference type="CDD" id="cd04322">
    <property type="entry name" value="LysRS_N"/>
    <property type="match status" value="1"/>
</dbReference>
<reference evidence="10 11" key="1">
    <citation type="journal article" date="2016" name="Nat. Commun.">
        <title>Thousands of microbial genomes shed light on interconnected biogeochemical processes in an aquifer system.</title>
        <authorList>
            <person name="Anantharaman K."/>
            <person name="Brown C.T."/>
            <person name="Hug L.A."/>
            <person name="Sharon I."/>
            <person name="Castelle C.J."/>
            <person name="Probst A.J."/>
            <person name="Thomas B.C."/>
            <person name="Singh A."/>
            <person name="Wilkins M.J."/>
            <person name="Karaoz U."/>
            <person name="Brodie E.L."/>
            <person name="Williams K.H."/>
            <person name="Hubbard S.S."/>
            <person name="Banfield J.F."/>
        </authorList>
    </citation>
    <scope>NUCLEOTIDE SEQUENCE [LARGE SCALE GENOMIC DNA]</scope>
</reference>
<keyword evidence="2 10" id="KW-0436">Ligase</keyword>
<dbReference type="SUPFAM" id="SSF55681">
    <property type="entry name" value="Class II aaRS and biotin synthetases"/>
    <property type="match status" value="1"/>
</dbReference>
<evidence type="ECO:0000313" key="11">
    <source>
        <dbReference type="Proteomes" id="UP000178815"/>
    </source>
</evidence>